<evidence type="ECO:0000313" key="3">
    <source>
        <dbReference type="EMBL" id="MFC3456342.1"/>
    </source>
</evidence>
<keyword evidence="2" id="KW-0503">Monooxygenase</keyword>
<comment type="similarity">
    <text evidence="1 2">Belongs to the cytochrome P450 family.</text>
</comment>
<reference evidence="4" key="1">
    <citation type="journal article" date="2019" name="Int. J. Syst. Evol. Microbiol.">
        <title>The Global Catalogue of Microorganisms (GCM) 10K type strain sequencing project: providing services to taxonomists for standard genome sequencing and annotation.</title>
        <authorList>
            <consortium name="The Broad Institute Genomics Platform"/>
            <consortium name="The Broad Institute Genome Sequencing Center for Infectious Disease"/>
            <person name="Wu L."/>
            <person name="Ma J."/>
        </authorList>
    </citation>
    <scope>NUCLEOTIDE SEQUENCE [LARGE SCALE GENOMIC DNA]</scope>
    <source>
        <strain evidence="4">CGMCC 4.7676</strain>
    </source>
</reference>
<dbReference type="Pfam" id="PF00067">
    <property type="entry name" value="p450"/>
    <property type="match status" value="1"/>
</dbReference>
<dbReference type="PANTHER" id="PTHR46696">
    <property type="entry name" value="P450, PUTATIVE (EUROFUNG)-RELATED"/>
    <property type="match status" value="1"/>
</dbReference>
<accession>A0ABV7PCZ7</accession>
<dbReference type="InterPro" id="IPR001128">
    <property type="entry name" value="Cyt_P450"/>
</dbReference>
<dbReference type="Proteomes" id="UP001595645">
    <property type="component" value="Unassembled WGS sequence"/>
</dbReference>
<dbReference type="InterPro" id="IPR017972">
    <property type="entry name" value="Cyt_P450_CS"/>
</dbReference>
<dbReference type="SUPFAM" id="SSF48264">
    <property type="entry name" value="Cytochrome P450"/>
    <property type="match status" value="1"/>
</dbReference>
<keyword evidence="4" id="KW-1185">Reference proteome</keyword>
<evidence type="ECO:0000256" key="2">
    <source>
        <dbReference type="RuleBase" id="RU000461"/>
    </source>
</evidence>
<keyword evidence="2" id="KW-0479">Metal-binding</keyword>
<proteinExistence type="inferred from homology"/>
<name>A0ABV7PCZ7_9PSEU</name>
<keyword evidence="2" id="KW-0349">Heme</keyword>
<dbReference type="PRINTS" id="PR00359">
    <property type="entry name" value="BP450"/>
</dbReference>
<gene>
    <name evidence="3" type="ORF">ACFOSH_43580</name>
</gene>
<organism evidence="3 4">
    <name type="scientific">Amycolatopsis speibonae</name>
    <dbReference type="NCBI Taxonomy" id="1450224"/>
    <lineage>
        <taxon>Bacteria</taxon>
        <taxon>Bacillati</taxon>
        <taxon>Actinomycetota</taxon>
        <taxon>Actinomycetes</taxon>
        <taxon>Pseudonocardiales</taxon>
        <taxon>Pseudonocardiaceae</taxon>
        <taxon>Amycolatopsis</taxon>
    </lineage>
</organism>
<dbReference type="RefSeq" id="WP_378247606.1">
    <property type="nucleotide sequence ID" value="NZ_JBHRWK010000160.1"/>
</dbReference>
<dbReference type="EMBL" id="JBHRWK010000160">
    <property type="protein sequence ID" value="MFC3456342.1"/>
    <property type="molecule type" value="Genomic_DNA"/>
</dbReference>
<dbReference type="InterPro" id="IPR002397">
    <property type="entry name" value="Cyt_P450_B"/>
</dbReference>
<dbReference type="InterPro" id="IPR036396">
    <property type="entry name" value="Cyt_P450_sf"/>
</dbReference>
<keyword evidence="2" id="KW-0560">Oxidoreductase</keyword>
<evidence type="ECO:0000313" key="4">
    <source>
        <dbReference type="Proteomes" id="UP001595645"/>
    </source>
</evidence>
<protein>
    <submittedName>
        <fullName evidence="3">Cytochrome P450</fullName>
    </submittedName>
</protein>
<evidence type="ECO:0000256" key="1">
    <source>
        <dbReference type="ARBA" id="ARBA00010617"/>
    </source>
</evidence>
<dbReference type="Gene3D" id="1.10.630.10">
    <property type="entry name" value="Cytochrome P450"/>
    <property type="match status" value="1"/>
</dbReference>
<keyword evidence="2" id="KW-0408">Iron</keyword>
<comment type="caution">
    <text evidence="3">The sequence shown here is derived from an EMBL/GenBank/DDBJ whole genome shotgun (WGS) entry which is preliminary data.</text>
</comment>
<dbReference type="PROSITE" id="PS00086">
    <property type="entry name" value="CYTOCHROME_P450"/>
    <property type="match status" value="1"/>
</dbReference>
<dbReference type="PANTHER" id="PTHR46696:SF1">
    <property type="entry name" value="CYTOCHROME P450 YJIB-RELATED"/>
    <property type="match status" value="1"/>
</dbReference>
<sequence length="399" mass="43990">MTTPVRLVTREFMRDPYPSLRAIREQRAATPIDAAGLRAWVVTRYDDARTLLAHPDVGKDLVANQEAILRASVLRPEKLRGIPLALRRHMLDRDEPDHTRLRGLVSDFFSGPAITAWRPRIEQVTAHLLAGLPFGEEIDLIEHFTRPLARTVTAELLGVPAGDEAPFPAWVNALLTSFQREDLRRSADHLVAFIRTLLRHRAADPGDDVASRLAARAAAGELTENEAIASVHVLMTGGLEPLNGIANAVHALLHHPDQLAALRADPGLLSGCVEETLRYESPFRMLTPRFARAPVPLTDLTIPANEMILVCPAAAGRDPSRFVDPDRFDITRNAKAHLGFGRGSHRCLGAQLGRIEMTVALSALLATAPGIRLAREPLWQPGLFMRRLHTLPVVLPRRS</sequence>